<feature type="chain" id="PRO_5041393437" evidence="2">
    <location>
        <begin position="48"/>
        <end position="397"/>
    </location>
</feature>
<feature type="region of interest" description="Disordered" evidence="1">
    <location>
        <begin position="1"/>
        <end position="25"/>
    </location>
</feature>
<dbReference type="EMBL" id="CP083975">
    <property type="protein sequence ID" value="UZF48294.1"/>
    <property type="molecule type" value="Genomic_DNA"/>
</dbReference>
<dbReference type="Proteomes" id="UP001162740">
    <property type="component" value="Plasmid pGD02.2.1"/>
</dbReference>
<feature type="signal peptide" evidence="2">
    <location>
        <begin position="1"/>
        <end position="47"/>
    </location>
</feature>
<accession>A0AA47AAD5</accession>
<feature type="region of interest" description="Disordered" evidence="1">
    <location>
        <begin position="44"/>
        <end position="120"/>
    </location>
</feature>
<evidence type="ECO:0000313" key="4">
    <source>
        <dbReference type="Proteomes" id="UP001162740"/>
    </source>
</evidence>
<organism evidence="3 4">
    <name type="scientific">Rhodococcus rhodochrous</name>
    <dbReference type="NCBI Taxonomy" id="1829"/>
    <lineage>
        <taxon>Bacteria</taxon>
        <taxon>Bacillati</taxon>
        <taxon>Actinomycetota</taxon>
        <taxon>Actinomycetes</taxon>
        <taxon>Mycobacteriales</taxon>
        <taxon>Nocardiaceae</taxon>
        <taxon>Rhodococcus</taxon>
    </lineage>
</organism>
<keyword evidence="3" id="KW-0614">Plasmid</keyword>
<proteinExistence type="predicted"/>
<sequence>MSNDNPTANRATRRAHRRRAVPRQTRAAFVGAAAVAAGLVLAPTAGADPAQGGTTRGGATQGGTMPAPAPAPEPAPDTSAVPEAPSEPIYWSAPPASQPDYEPLPNYNYDTGRYNRQATYTPPLDLSTLHAPTEVEQAPIYIAPPEKIMIGDYHFTQPNWITDDDRERTNNTAGLIRSQVATFWRSVGVDADRADRVAAAQIGGVAAGATAGAVAGAVPGALIGGTIGGIGGAALGGVVPLPIPVLPEITTGVAGTAAGAVIGGAVGAVPGAVVGGALGLAAGTAFGAGDDEGQPIEIELPDVHQDALTDQAAATVEQWQSSGPIGAAAAGAVQNAVQTAPQIDSQAREWVTTQPGGDGVVAAVDTTLETFFGGSAGVAAEMISTAIGQGAGAPASA</sequence>
<evidence type="ECO:0000256" key="2">
    <source>
        <dbReference type="SAM" id="SignalP"/>
    </source>
</evidence>
<feature type="compositionally biased region" description="Basic residues" evidence="1">
    <location>
        <begin position="11"/>
        <end position="21"/>
    </location>
</feature>
<gene>
    <name evidence="3" type="ORF">KUM34_028530</name>
</gene>
<geneLocation type="plasmid" evidence="3 4">
    <name>pGD02.2.1</name>
</geneLocation>
<reference evidence="3 4" key="1">
    <citation type="journal article" date="2021" name="Front. Microbiol.">
        <title>Bacterial Transformation of Aromatic Monomers in Softwood Black Liquor.</title>
        <authorList>
            <person name="Navas L.E."/>
            <person name="Dexter G."/>
            <person name="Liu J."/>
            <person name="Levy-Booth D."/>
            <person name="Cho M."/>
            <person name="Jang S.K."/>
            <person name="Mansfield S.D."/>
            <person name="Renneckar S."/>
            <person name="Mohn W.W."/>
            <person name="Eltis L.D."/>
        </authorList>
    </citation>
    <scope>NUCLEOTIDE SEQUENCE [LARGE SCALE GENOMIC DNA]</scope>
    <source>
        <strain evidence="3 4">GD02</strain>
    </source>
</reference>
<feature type="compositionally biased region" description="Low complexity" evidence="1">
    <location>
        <begin position="44"/>
        <end position="53"/>
    </location>
</feature>
<evidence type="ECO:0000313" key="3">
    <source>
        <dbReference type="EMBL" id="UZF48294.1"/>
    </source>
</evidence>
<name>A0AA47AAD5_RHORH</name>
<evidence type="ECO:0000256" key="1">
    <source>
        <dbReference type="SAM" id="MobiDB-lite"/>
    </source>
</evidence>
<protein>
    <submittedName>
        <fullName evidence="3">Insoluble domain protein</fullName>
    </submittedName>
</protein>
<keyword evidence="2" id="KW-0732">Signal</keyword>
<dbReference type="RefSeq" id="WP_229583221.1">
    <property type="nucleotide sequence ID" value="NZ_CP083975.1"/>
</dbReference>
<dbReference type="AlphaFoldDB" id="A0AA47AAD5"/>